<evidence type="ECO:0000259" key="2">
    <source>
        <dbReference type="Pfam" id="PF03217"/>
    </source>
</evidence>
<dbReference type="KEGG" id="lae:LBAT_0192"/>
<feature type="signal peptide" evidence="1">
    <location>
        <begin position="1"/>
        <end position="25"/>
    </location>
</feature>
<accession>A0A0D6A1F7</accession>
<dbReference type="InterPro" id="IPR004903">
    <property type="entry name" value="S-layer_prot"/>
</dbReference>
<reference evidence="4 5" key="1">
    <citation type="submission" date="2015-03" db="EMBL/GenBank/DDBJ databases">
        <title>Complete genome sequence of Lactobacillus acetotolerans NBRC 13120.</title>
        <authorList>
            <person name="Toh H."/>
            <person name="Morita H."/>
            <person name="Fujita N."/>
        </authorList>
    </citation>
    <scope>NUCLEOTIDE SEQUENCE [LARGE SCALE GENOMIC DNA]</scope>
    <source>
        <strain evidence="4 5">NBRC 13120</strain>
    </source>
</reference>
<dbReference type="OrthoDB" id="2327165at2"/>
<dbReference type="Gene3D" id="2.60.40.10">
    <property type="entry name" value="Immunoglobulins"/>
    <property type="match status" value="1"/>
</dbReference>
<dbReference type="Proteomes" id="UP000035709">
    <property type="component" value="Chromosome"/>
</dbReference>
<sequence>MKKNLRIVSAAAAALLTVAPVAATAITNPSFGVSSVAKAANDDTASVKLSLLNSNSFKTGAKVSDLSWNTAVNVNGMPGYAHTDGIKVYDLDASVNSGKITKDTSTGKYTIAPDAKTVDEDTTDDGTLHAGHTYIADAKANKIYSDGIKANGGYKINGATTATTATSAGEIDLSEPVEIQSSAMTVHDSNLPGAPFFTDEKGNLVTSGSVDPTKNSVSEVVSYIMKNYESSNTEGKHSNDGFDKASITADVRAGLAAGDVTLNSDGDTYSAASSYLVNVTVTAPNNKQATLPITVHLAGKGSTHDSSYPVIAFIGDQVKTDDNSDRTVPYSSYQDKDVQFNGDYAKKYDYVPLNGTIDKAGIESLFTAQVSGTNGAKITPSFDFSKVDTKVAGAYKVPVTATNPDGKKTTFTLTLHVGAKDAVYKQVTDDAPIYTINGNKVSSTKDTVPKGSNIATFDTVTLGGKSYTRINSEDSNQFVESKYLSDASTEEKKTSKKIMHNAYIYDKDHNRVGKKMLAAYTNVDVYGEATKDSKGNLVYKIGDNQYVMADNITGTVRTLSHNSYVYATSKKRANNKDILAGTKVTTYGSPYTFKNGKSYYRVGGPAKQYIKVVNFAK</sequence>
<proteinExistence type="predicted"/>
<feature type="domain" description="S-layer protein C-terminal" evidence="2">
    <location>
        <begin position="425"/>
        <end position="479"/>
    </location>
</feature>
<evidence type="ECO:0000313" key="4">
    <source>
        <dbReference type="EMBL" id="BAQ56581.1"/>
    </source>
</evidence>
<keyword evidence="5" id="KW-1185">Reference proteome</keyword>
<protein>
    <submittedName>
        <fullName evidence="4">Surface layer protein</fullName>
    </submittedName>
</protein>
<dbReference type="PRINTS" id="PR01729">
    <property type="entry name" value="SURFACELAYER"/>
</dbReference>
<dbReference type="InterPro" id="IPR024968">
    <property type="entry name" value="SlpA_C_lactobacillus"/>
</dbReference>
<keyword evidence="1" id="KW-0732">Signal</keyword>
<evidence type="ECO:0000256" key="1">
    <source>
        <dbReference type="SAM" id="SignalP"/>
    </source>
</evidence>
<dbReference type="Pfam" id="PF03217">
    <property type="entry name" value="SlpA"/>
    <property type="match status" value="3"/>
</dbReference>
<dbReference type="RefSeq" id="WP_060459101.1">
    <property type="nucleotide sequence ID" value="NZ_AP014808.1"/>
</dbReference>
<feature type="domain" description="S-layer protein" evidence="3">
    <location>
        <begin position="202"/>
        <end position="296"/>
    </location>
</feature>
<evidence type="ECO:0000259" key="3">
    <source>
        <dbReference type="Pfam" id="PF22797"/>
    </source>
</evidence>
<dbReference type="GO" id="GO:0030115">
    <property type="term" value="C:S-layer"/>
    <property type="evidence" value="ECO:0007669"/>
    <property type="project" value="InterPro"/>
</dbReference>
<dbReference type="PATRIC" id="fig|1600.4.peg.197"/>
<dbReference type="InterPro" id="IPR013783">
    <property type="entry name" value="Ig-like_fold"/>
</dbReference>
<gene>
    <name evidence="4" type="ORF">LBAT_0192</name>
</gene>
<dbReference type="GO" id="GO:0005199">
    <property type="term" value="F:structural constituent of cell wall"/>
    <property type="evidence" value="ECO:0007669"/>
    <property type="project" value="InterPro"/>
</dbReference>
<dbReference type="InterPro" id="IPR055005">
    <property type="entry name" value="SlpA_D2"/>
</dbReference>
<feature type="domain" description="S-layer protein C-terminal" evidence="2">
    <location>
        <begin position="550"/>
        <end position="612"/>
    </location>
</feature>
<organism evidence="4 5">
    <name type="scientific">Lactobacillus acetotolerans</name>
    <dbReference type="NCBI Taxonomy" id="1600"/>
    <lineage>
        <taxon>Bacteria</taxon>
        <taxon>Bacillati</taxon>
        <taxon>Bacillota</taxon>
        <taxon>Bacilli</taxon>
        <taxon>Lactobacillales</taxon>
        <taxon>Lactobacillaceae</taxon>
        <taxon>Lactobacillus</taxon>
    </lineage>
</organism>
<evidence type="ECO:0000313" key="5">
    <source>
        <dbReference type="Proteomes" id="UP000035709"/>
    </source>
</evidence>
<dbReference type="GO" id="GO:0009274">
    <property type="term" value="C:peptidoglycan-based cell wall"/>
    <property type="evidence" value="ECO:0007669"/>
    <property type="project" value="InterPro"/>
</dbReference>
<dbReference type="AlphaFoldDB" id="A0A0D6A1F7"/>
<dbReference type="EMBL" id="AP014808">
    <property type="protein sequence ID" value="BAQ56581.1"/>
    <property type="molecule type" value="Genomic_DNA"/>
</dbReference>
<feature type="chain" id="PRO_5039091741" evidence="1">
    <location>
        <begin position="26"/>
        <end position="617"/>
    </location>
</feature>
<feature type="domain" description="S-layer protein C-terminal" evidence="2">
    <location>
        <begin position="492"/>
        <end position="549"/>
    </location>
</feature>
<dbReference type="Pfam" id="PF22797">
    <property type="entry name" value="SlpA_D2"/>
    <property type="match status" value="1"/>
</dbReference>
<name>A0A0D6A1F7_9LACO</name>